<evidence type="ECO:0000313" key="2">
    <source>
        <dbReference type="EMBL" id="PAU68798.1"/>
    </source>
</evidence>
<comment type="similarity">
    <text evidence="1">Belongs to the ROK (NagC/XylR) family.</text>
</comment>
<dbReference type="RefSeq" id="WP_095614300.1">
    <property type="nucleotide sequence ID" value="NZ_MVOH01000003.1"/>
</dbReference>
<dbReference type="SUPFAM" id="SSF53067">
    <property type="entry name" value="Actin-like ATPase domain"/>
    <property type="match status" value="1"/>
</dbReference>
<organism evidence="2 3">
    <name type="scientific">Bifidobacterium criceti</name>
    <dbReference type="NCBI Taxonomy" id="1960969"/>
    <lineage>
        <taxon>Bacteria</taxon>
        <taxon>Bacillati</taxon>
        <taxon>Actinomycetota</taxon>
        <taxon>Actinomycetes</taxon>
        <taxon>Bifidobacteriales</taxon>
        <taxon>Bifidobacteriaceae</taxon>
        <taxon>Bifidobacterium</taxon>
    </lineage>
</organism>
<name>A0A2A2EIR8_9BIFI</name>
<dbReference type="PANTHER" id="PTHR18964:SF165">
    <property type="entry name" value="BETA-GLUCOSIDE KINASE"/>
    <property type="match status" value="1"/>
</dbReference>
<gene>
    <name evidence="2" type="ORF">B1526_0224</name>
</gene>
<evidence type="ECO:0000313" key="3">
    <source>
        <dbReference type="Proteomes" id="UP000218399"/>
    </source>
</evidence>
<keyword evidence="3" id="KW-1185">Reference proteome</keyword>
<proteinExistence type="inferred from homology"/>
<dbReference type="PANTHER" id="PTHR18964">
    <property type="entry name" value="ROK (REPRESSOR, ORF, KINASE) FAMILY"/>
    <property type="match status" value="1"/>
</dbReference>
<dbReference type="AlphaFoldDB" id="A0A2A2EIR8"/>
<dbReference type="Gene3D" id="3.30.420.40">
    <property type="match status" value="2"/>
</dbReference>
<dbReference type="OrthoDB" id="9810372at2"/>
<dbReference type="EMBL" id="MVOH01000003">
    <property type="protein sequence ID" value="PAU68798.1"/>
    <property type="molecule type" value="Genomic_DNA"/>
</dbReference>
<sequence length="303" mass="33304">MTKRSGAHQVLAFEINTNFTRYALFTDGRMGIPGTFATPNTELDEFYDALVQVVRKLGVPLDGIAISMPGFINPKTQTALTAGALRILVKQRVGAELVARLGVDIPTWVENDANCAAMAEKMSGNAQKCDDFVLITLDTGMGGALFLDGKLRRGRDWRAAELGMMIINYDSAGALPLHDFVSTLRLSQWYAEEFGGGSGEVLPSTLFHRLDDPRVRAIVERWLHYVAVGVFNTVVAVDPQIVLIGGGISPEPALVPMLEDALESIRDWKPFKTQIKRCRHSGNAGLVGAYYMFVEEVMRQRGE</sequence>
<dbReference type="Pfam" id="PF00480">
    <property type="entry name" value="ROK"/>
    <property type="match status" value="1"/>
</dbReference>
<comment type="caution">
    <text evidence="2">The sequence shown here is derived from an EMBL/GenBank/DDBJ whole genome shotgun (WGS) entry which is preliminary data.</text>
</comment>
<accession>A0A2A2EIR8</accession>
<dbReference type="InterPro" id="IPR000600">
    <property type="entry name" value="ROK"/>
</dbReference>
<evidence type="ECO:0000256" key="1">
    <source>
        <dbReference type="ARBA" id="ARBA00006479"/>
    </source>
</evidence>
<dbReference type="InterPro" id="IPR043129">
    <property type="entry name" value="ATPase_NBD"/>
</dbReference>
<protein>
    <submittedName>
        <fullName evidence="2">Transcriptional regulator</fullName>
    </submittedName>
</protein>
<dbReference type="Proteomes" id="UP000218399">
    <property type="component" value="Unassembled WGS sequence"/>
</dbReference>
<reference evidence="2 3" key="1">
    <citation type="journal article" date="2017" name="ISME J.">
        <title>Unveiling bifidobacterial biogeography across the mammalian branch of the tree of life.</title>
        <authorList>
            <person name="Milani C."/>
            <person name="Mangifesta M."/>
            <person name="Mancabelli L."/>
            <person name="Lugli G.A."/>
            <person name="James K."/>
            <person name="Duranti S."/>
            <person name="Turroni F."/>
            <person name="Ferrario C."/>
            <person name="Ossiprandi M.C."/>
            <person name="van Sinderen D."/>
            <person name="Ventura M."/>
        </authorList>
    </citation>
    <scope>NUCLEOTIDE SEQUENCE [LARGE SCALE GENOMIC DNA]</scope>
    <source>
        <strain evidence="3">Ham19E</strain>
    </source>
</reference>